<evidence type="ECO:0000313" key="1">
    <source>
        <dbReference type="EMBL" id="PPQ85783.1"/>
    </source>
</evidence>
<evidence type="ECO:0000313" key="2">
    <source>
        <dbReference type="Proteomes" id="UP000283269"/>
    </source>
</evidence>
<name>A0A409X4R7_PSICY</name>
<dbReference type="AlphaFoldDB" id="A0A409X4R7"/>
<protein>
    <submittedName>
        <fullName evidence="1">Uncharacterized protein</fullName>
    </submittedName>
</protein>
<accession>A0A409X4R7</accession>
<dbReference type="Proteomes" id="UP000283269">
    <property type="component" value="Unassembled WGS sequence"/>
</dbReference>
<gene>
    <name evidence="1" type="ORF">CVT25_002845</name>
</gene>
<keyword evidence="2" id="KW-1185">Reference proteome</keyword>
<proteinExistence type="predicted"/>
<dbReference type="EMBL" id="NHYD01002635">
    <property type="protein sequence ID" value="PPQ85783.1"/>
    <property type="molecule type" value="Genomic_DNA"/>
</dbReference>
<comment type="caution">
    <text evidence="1">The sequence shown here is derived from an EMBL/GenBank/DDBJ whole genome shotgun (WGS) entry which is preliminary data.</text>
</comment>
<dbReference type="InParanoid" id="A0A409X4R7"/>
<sequence>MPVIIDELDDDTRLLWFGERQTEDIIFYIYADAAFLISGLDWIAGGTLMLTKHILRLSSQRFISLLSSSKRTSPFTTCSSSALNPEYTNRGRIRRRSLDLPAPFPHASSSTRHQFFQRASDSRVSIIGDTGSHIANSVGDVLPAYTWACLGHQSLPSVSQISQPYLEALKASDG</sequence>
<organism evidence="1 2">
    <name type="scientific">Psilocybe cyanescens</name>
    <dbReference type="NCBI Taxonomy" id="93625"/>
    <lineage>
        <taxon>Eukaryota</taxon>
        <taxon>Fungi</taxon>
        <taxon>Dikarya</taxon>
        <taxon>Basidiomycota</taxon>
        <taxon>Agaricomycotina</taxon>
        <taxon>Agaricomycetes</taxon>
        <taxon>Agaricomycetidae</taxon>
        <taxon>Agaricales</taxon>
        <taxon>Agaricineae</taxon>
        <taxon>Strophariaceae</taxon>
        <taxon>Psilocybe</taxon>
    </lineage>
</organism>
<dbReference type="STRING" id="93625.A0A409X4R7"/>
<reference evidence="1 2" key="1">
    <citation type="journal article" date="2018" name="Evol. Lett.">
        <title>Horizontal gene cluster transfer increased hallucinogenic mushroom diversity.</title>
        <authorList>
            <person name="Reynolds H.T."/>
            <person name="Vijayakumar V."/>
            <person name="Gluck-Thaler E."/>
            <person name="Korotkin H.B."/>
            <person name="Matheny P.B."/>
            <person name="Slot J.C."/>
        </authorList>
    </citation>
    <scope>NUCLEOTIDE SEQUENCE [LARGE SCALE GENOMIC DNA]</scope>
    <source>
        <strain evidence="1 2">2631</strain>
    </source>
</reference>